<dbReference type="AlphaFoldDB" id="A0A6P2BLC2"/>
<dbReference type="SUPFAM" id="SSF46689">
    <property type="entry name" value="Homeodomain-like"/>
    <property type="match status" value="1"/>
</dbReference>
<dbReference type="EMBL" id="RPFW01000012">
    <property type="protein sequence ID" value="TVY99685.1"/>
    <property type="molecule type" value="Genomic_DNA"/>
</dbReference>
<dbReference type="OrthoDB" id="3218408at2"/>
<evidence type="ECO:0000313" key="3">
    <source>
        <dbReference type="Proteomes" id="UP000460272"/>
    </source>
</evidence>
<dbReference type="RefSeq" id="WP_145862170.1">
    <property type="nucleotide sequence ID" value="NZ_RPFW01000012.1"/>
</dbReference>
<evidence type="ECO:0000256" key="1">
    <source>
        <dbReference type="SAM" id="MobiDB-lite"/>
    </source>
</evidence>
<name>A0A6P2BLC2_9ACTN</name>
<accession>A0A6P2BLC2</accession>
<dbReference type="InterPro" id="IPR009057">
    <property type="entry name" value="Homeodomain-like_sf"/>
</dbReference>
<dbReference type="Proteomes" id="UP000460272">
    <property type="component" value="Unassembled WGS sequence"/>
</dbReference>
<organism evidence="2 3">
    <name type="scientific">Trebonia kvetii</name>
    <dbReference type="NCBI Taxonomy" id="2480626"/>
    <lineage>
        <taxon>Bacteria</taxon>
        <taxon>Bacillati</taxon>
        <taxon>Actinomycetota</taxon>
        <taxon>Actinomycetes</taxon>
        <taxon>Streptosporangiales</taxon>
        <taxon>Treboniaceae</taxon>
        <taxon>Trebonia</taxon>
    </lineage>
</organism>
<sequence length="266" mass="28628">MTKAVDRQEWVNHGLRLLAEGSYLAEITIDEASRKLGVTKGSFTHYFRNAEDWYGVVLAAWSEDRRQQRERDAQYVQLIRDPLDRLRALRRRAAESPAADAAMRNWAATATGSRPVPGAVAAAKALEEVREAFHAEITAAMSDLGLARGEPELMTEFLLREFGSGPGDPSVPLGDEAGFDVLLGILARSVRGHTLTTAEVEIPASDGDPGATVMVIVAQPQGGKALDRETLAAAADFVNKKMPGLLTAPDDAGQDRVGAIPRQADS</sequence>
<reference evidence="2 3" key="1">
    <citation type="submission" date="2018-11" db="EMBL/GenBank/DDBJ databases">
        <title>Trebonia kvetii gen.nov., sp.nov., a novel acidophilic actinobacterium, and proposal of the new actinobacterial family Treboniaceae fam. nov.</title>
        <authorList>
            <person name="Rapoport D."/>
            <person name="Sagova-Mareckova M."/>
            <person name="Sedlacek I."/>
            <person name="Provaznik J."/>
            <person name="Kralova S."/>
            <person name="Pavlinic D."/>
            <person name="Benes V."/>
            <person name="Kopecky J."/>
        </authorList>
    </citation>
    <scope>NUCLEOTIDE SEQUENCE [LARGE SCALE GENOMIC DNA]</scope>
    <source>
        <strain evidence="2 3">15Tr583</strain>
    </source>
</reference>
<keyword evidence="3" id="KW-1185">Reference proteome</keyword>
<protein>
    <submittedName>
        <fullName evidence="2">TetR/AcrR family transcriptional regulator</fullName>
    </submittedName>
</protein>
<comment type="caution">
    <text evidence="2">The sequence shown here is derived from an EMBL/GenBank/DDBJ whole genome shotgun (WGS) entry which is preliminary data.</text>
</comment>
<evidence type="ECO:0000313" key="2">
    <source>
        <dbReference type="EMBL" id="TVY99685.1"/>
    </source>
</evidence>
<dbReference type="Gene3D" id="1.10.357.10">
    <property type="entry name" value="Tetracycline Repressor, domain 2"/>
    <property type="match status" value="1"/>
</dbReference>
<proteinExistence type="predicted"/>
<feature type="region of interest" description="Disordered" evidence="1">
    <location>
        <begin position="243"/>
        <end position="266"/>
    </location>
</feature>
<gene>
    <name evidence="2" type="ORF">EAS64_41270</name>
</gene>